<evidence type="ECO:0000256" key="3">
    <source>
        <dbReference type="ARBA" id="ARBA00022801"/>
    </source>
</evidence>
<sequence length="384" mass="43576">MDKTPYTTILEWQSAVASSRKTDAFIAEIPKVELHIHIEGSMTSTLRWHLGQRNHLPLRNFSQTETYTTLPALQSAYHLNNPLQPRSTTGSTQMSAFFEAYYGAMDVLRTELDFYDLAMDYFTRFAGLAGCYAEVFFDPQAHTRRGIGWDVFMPGLERARVDAERELAVKCNYIMCFLRDLPPADAEAHYEAALPYRSMIVGIGLDSNEYGRPPLLFQDVFTRARKDGFQITAHCDVTQHNCHEHIRQVACELGGSGAGRIDHGLDIADAPALLEIARAKRILLTICPWAYVRHVRAEKLFADIRKLVDLGLRVCIASDSPAYMEEQWLVQNLLLIRLHCGFTNEEILELQRNAILGCWADEQVKQQLMDDLHAFGMRFGVVTS</sequence>
<proteinExistence type="predicted"/>
<gene>
    <name evidence="5" type="ORF">BP5796_05143</name>
</gene>
<dbReference type="SUPFAM" id="SSF51556">
    <property type="entry name" value="Metallo-dependent hydrolases"/>
    <property type="match status" value="1"/>
</dbReference>
<dbReference type="InterPro" id="IPR006330">
    <property type="entry name" value="Ado/ade_deaminase"/>
</dbReference>
<dbReference type="GO" id="GO:0046872">
    <property type="term" value="F:metal ion binding"/>
    <property type="evidence" value="ECO:0007669"/>
    <property type="project" value="UniProtKB-KW"/>
</dbReference>
<name>A0A3D8S2E2_9HELO</name>
<feature type="domain" description="Adenosine deaminase" evidence="4">
    <location>
        <begin position="30"/>
        <end position="373"/>
    </location>
</feature>
<dbReference type="PANTHER" id="PTHR43114">
    <property type="entry name" value="ADENINE DEAMINASE"/>
    <property type="match status" value="1"/>
</dbReference>
<protein>
    <recommendedName>
        <fullName evidence="4">Adenosine deaminase domain-containing protein</fullName>
    </recommendedName>
</protein>
<dbReference type="Gene3D" id="3.20.20.140">
    <property type="entry name" value="Metal-dependent hydrolases"/>
    <property type="match status" value="1"/>
</dbReference>
<evidence type="ECO:0000256" key="1">
    <source>
        <dbReference type="ARBA" id="ARBA00001947"/>
    </source>
</evidence>
<dbReference type="InterPro" id="IPR032466">
    <property type="entry name" value="Metal_Hydrolase"/>
</dbReference>
<dbReference type="GO" id="GO:0043103">
    <property type="term" value="P:hypoxanthine salvage"/>
    <property type="evidence" value="ECO:0007669"/>
    <property type="project" value="TreeGrafter"/>
</dbReference>
<evidence type="ECO:0000256" key="2">
    <source>
        <dbReference type="ARBA" id="ARBA00022723"/>
    </source>
</evidence>
<comment type="caution">
    <text evidence="5">The sequence shown here is derived from an EMBL/GenBank/DDBJ whole genome shotgun (WGS) entry which is preliminary data.</text>
</comment>
<dbReference type="GO" id="GO:0000034">
    <property type="term" value="F:adenine deaminase activity"/>
    <property type="evidence" value="ECO:0007669"/>
    <property type="project" value="TreeGrafter"/>
</dbReference>
<dbReference type="InterPro" id="IPR001365">
    <property type="entry name" value="A_deaminase_dom"/>
</dbReference>
<evidence type="ECO:0000259" key="4">
    <source>
        <dbReference type="Pfam" id="PF00962"/>
    </source>
</evidence>
<dbReference type="Proteomes" id="UP000256328">
    <property type="component" value="Unassembled WGS sequence"/>
</dbReference>
<dbReference type="AlphaFoldDB" id="A0A3D8S2E2"/>
<dbReference type="NCBIfam" id="TIGR01430">
    <property type="entry name" value="aden_deam"/>
    <property type="match status" value="1"/>
</dbReference>
<dbReference type="PANTHER" id="PTHR43114:SF7">
    <property type="entry name" value="ADENOSINE DEAMINASE DOMAIN-CONTAINING PROTEIN"/>
    <property type="match status" value="1"/>
</dbReference>
<reference evidence="5 6" key="1">
    <citation type="journal article" date="2018" name="IMA Fungus">
        <title>IMA Genome-F 9: Draft genome sequence of Annulohypoxylon stygium, Aspergillus mulundensis, Berkeleyomyces basicola (syn. Thielaviopsis basicola), Ceratocystis smalleyi, two Cercospora beticola strains, Coleophoma cylindrospora, Fusarium fracticaudum, Phialophora cf. hyalina, and Morchella septimelata.</title>
        <authorList>
            <person name="Wingfield B.D."/>
            <person name="Bills G.F."/>
            <person name="Dong Y."/>
            <person name="Huang W."/>
            <person name="Nel W.J."/>
            <person name="Swalarsk-Parry B.S."/>
            <person name="Vaghefi N."/>
            <person name="Wilken P.M."/>
            <person name="An Z."/>
            <person name="de Beer Z.W."/>
            <person name="De Vos L."/>
            <person name="Chen L."/>
            <person name="Duong T.A."/>
            <person name="Gao Y."/>
            <person name="Hammerbacher A."/>
            <person name="Kikkert J.R."/>
            <person name="Li Y."/>
            <person name="Li H."/>
            <person name="Li K."/>
            <person name="Li Q."/>
            <person name="Liu X."/>
            <person name="Ma X."/>
            <person name="Naidoo K."/>
            <person name="Pethybridge S.J."/>
            <person name="Sun J."/>
            <person name="Steenkamp E.T."/>
            <person name="van der Nest M.A."/>
            <person name="van Wyk S."/>
            <person name="Wingfield M.J."/>
            <person name="Xiong C."/>
            <person name="Yue Q."/>
            <person name="Zhang X."/>
        </authorList>
    </citation>
    <scope>NUCLEOTIDE SEQUENCE [LARGE SCALE GENOMIC DNA]</scope>
    <source>
        <strain evidence="5 6">BP5796</strain>
    </source>
</reference>
<dbReference type="Pfam" id="PF00962">
    <property type="entry name" value="A_deaminase"/>
    <property type="match status" value="1"/>
</dbReference>
<comment type="cofactor">
    <cofactor evidence="1">
        <name>Zn(2+)</name>
        <dbReference type="ChEBI" id="CHEBI:29105"/>
    </cofactor>
</comment>
<dbReference type="OrthoDB" id="272271at2759"/>
<evidence type="ECO:0000313" key="6">
    <source>
        <dbReference type="Proteomes" id="UP000256328"/>
    </source>
</evidence>
<evidence type="ECO:0000313" key="5">
    <source>
        <dbReference type="EMBL" id="RDW80445.1"/>
    </source>
</evidence>
<dbReference type="EMBL" id="PDLN01000007">
    <property type="protein sequence ID" value="RDW80445.1"/>
    <property type="molecule type" value="Genomic_DNA"/>
</dbReference>
<keyword evidence="2" id="KW-0479">Metal-binding</keyword>
<keyword evidence="6" id="KW-1185">Reference proteome</keyword>
<dbReference type="GO" id="GO:0005829">
    <property type="term" value="C:cytosol"/>
    <property type="evidence" value="ECO:0007669"/>
    <property type="project" value="TreeGrafter"/>
</dbReference>
<accession>A0A3D8S2E2</accession>
<dbReference type="GO" id="GO:0006146">
    <property type="term" value="P:adenine catabolic process"/>
    <property type="evidence" value="ECO:0007669"/>
    <property type="project" value="TreeGrafter"/>
</dbReference>
<organism evidence="5 6">
    <name type="scientific">Coleophoma crateriformis</name>
    <dbReference type="NCBI Taxonomy" id="565419"/>
    <lineage>
        <taxon>Eukaryota</taxon>
        <taxon>Fungi</taxon>
        <taxon>Dikarya</taxon>
        <taxon>Ascomycota</taxon>
        <taxon>Pezizomycotina</taxon>
        <taxon>Leotiomycetes</taxon>
        <taxon>Helotiales</taxon>
        <taxon>Dermateaceae</taxon>
        <taxon>Coleophoma</taxon>
    </lineage>
</organism>
<keyword evidence="3" id="KW-0378">Hydrolase</keyword>